<dbReference type="EMBL" id="SNXS01000003">
    <property type="protein sequence ID" value="TDP71252.1"/>
    <property type="molecule type" value="Genomic_DNA"/>
</dbReference>
<dbReference type="InterPro" id="IPR003660">
    <property type="entry name" value="HAMP_dom"/>
</dbReference>
<dbReference type="GO" id="GO:0004888">
    <property type="term" value="F:transmembrane signaling receptor activity"/>
    <property type="evidence" value="ECO:0007669"/>
    <property type="project" value="InterPro"/>
</dbReference>
<dbReference type="GO" id="GO:0005886">
    <property type="term" value="C:plasma membrane"/>
    <property type="evidence" value="ECO:0007669"/>
    <property type="project" value="TreeGrafter"/>
</dbReference>
<feature type="domain" description="Methyl-accepting transducer" evidence="6">
    <location>
        <begin position="270"/>
        <end position="499"/>
    </location>
</feature>
<dbReference type="AlphaFoldDB" id="A0A4R6QMY6"/>
<evidence type="ECO:0000259" key="7">
    <source>
        <dbReference type="PROSITE" id="PS50885"/>
    </source>
</evidence>
<feature type="domain" description="HAMP" evidence="7">
    <location>
        <begin position="213"/>
        <end position="265"/>
    </location>
</feature>
<dbReference type="PRINTS" id="PR00260">
    <property type="entry name" value="CHEMTRNSDUCR"/>
</dbReference>
<dbReference type="SMART" id="SM00283">
    <property type="entry name" value="MA"/>
    <property type="match status" value="1"/>
</dbReference>
<dbReference type="GO" id="GO:0006935">
    <property type="term" value="P:chemotaxis"/>
    <property type="evidence" value="ECO:0007669"/>
    <property type="project" value="InterPro"/>
</dbReference>
<accession>A0A4R6QMY6</accession>
<protein>
    <submittedName>
        <fullName evidence="8">Methyl-accepting chemotaxis protein</fullName>
    </submittedName>
</protein>
<keyword evidence="9" id="KW-1185">Reference proteome</keyword>
<dbReference type="InterPro" id="IPR047347">
    <property type="entry name" value="YvaQ-like_sensor"/>
</dbReference>
<dbReference type="CDD" id="cd19411">
    <property type="entry name" value="MCP2201-like_sensor"/>
    <property type="match status" value="1"/>
</dbReference>
<dbReference type="Proteomes" id="UP000295361">
    <property type="component" value="Unassembled WGS sequence"/>
</dbReference>
<dbReference type="Pfam" id="PF00672">
    <property type="entry name" value="HAMP"/>
    <property type="match status" value="1"/>
</dbReference>
<dbReference type="GO" id="GO:0007165">
    <property type="term" value="P:signal transduction"/>
    <property type="evidence" value="ECO:0007669"/>
    <property type="project" value="UniProtKB-KW"/>
</dbReference>
<keyword evidence="2" id="KW-0488">Methylation</keyword>
<evidence type="ECO:0000259" key="6">
    <source>
        <dbReference type="PROSITE" id="PS50111"/>
    </source>
</evidence>
<dbReference type="OrthoDB" id="5441488at2"/>
<keyword evidence="5" id="KW-1133">Transmembrane helix</keyword>
<comment type="caution">
    <text evidence="8">The sequence shown here is derived from an EMBL/GenBank/DDBJ whole genome shotgun (WGS) entry which is preliminary data.</text>
</comment>
<dbReference type="CDD" id="cd11386">
    <property type="entry name" value="MCP_signal"/>
    <property type="match status" value="1"/>
</dbReference>
<dbReference type="InterPro" id="IPR024478">
    <property type="entry name" value="HlyB_4HB_MCP"/>
</dbReference>
<dbReference type="PANTHER" id="PTHR43531:SF14">
    <property type="entry name" value="METHYL-ACCEPTING CHEMOTAXIS PROTEIN I-RELATED"/>
    <property type="match status" value="1"/>
</dbReference>
<evidence type="ECO:0000256" key="4">
    <source>
        <dbReference type="PROSITE-ProRule" id="PRU00284"/>
    </source>
</evidence>
<dbReference type="InterPro" id="IPR051310">
    <property type="entry name" value="MCP_chemotaxis"/>
</dbReference>
<dbReference type="SUPFAM" id="SSF58104">
    <property type="entry name" value="Methyl-accepting chemotaxis protein (MCP) signaling domain"/>
    <property type="match status" value="1"/>
</dbReference>
<dbReference type="PANTHER" id="PTHR43531">
    <property type="entry name" value="PROTEIN ICFG"/>
    <property type="match status" value="1"/>
</dbReference>
<evidence type="ECO:0000256" key="2">
    <source>
        <dbReference type="ARBA" id="ARBA00022481"/>
    </source>
</evidence>
<comment type="subcellular location">
    <subcellularLocation>
        <location evidence="1">Membrane</location>
    </subcellularLocation>
</comment>
<evidence type="ECO:0000313" key="9">
    <source>
        <dbReference type="Proteomes" id="UP000295361"/>
    </source>
</evidence>
<dbReference type="PROSITE" id="PS50885">
    <property type="entry name" value="HAMP"/>
    <property type="match status" value="1"/>
</dbReference>
<evidence type="ECO:0000256" key="1">
    <source>
        <dbReference type="ARBA" id="ARBA00004370"/>
    </source>
</evidence>
<dbReference type="CDD" id="cd06225">
    <property type="entry name" value="HAMP"/>
    <property type="match status" value="1"/>
</dbReference>
<comment type="similarity">
    <text evidence="3">Belongs to the methyl-accepting chemotaxis (MCP) protein family.</text>
</comment>
<dbReference type="RefSeq" id="WP_133701039.1">
    <property type="nucleotide sequence ID" value="NZ_SNXS01000003.1"/>
</dbReference>
<dbReference type="InParanoid" id="A0A4R6QMY6"/>
<sequence>MNALKNFKLGTRLGLGFAIVLVMMAAMLLLAQAGFSRLGSETDKIVGKDWAKAEAAATVNTLVRANARRTMELFFAKDRAQLDKTRQFIDSNKLQISEALATLDKLVYLPEGKALLERVKRSRAAYVGSFSAVDRLIGEDQRDAATQLLLTETLPAIDVLQADVAALTSLQNKLVNASGASIAEGIVSTQRLLLGLGIAALLAGSALSWLLTRSITVPIHEAVSVAESVAAGDLSVHVEVAGKDETARLLRALQVMTASLSATVSQVRQSSDSIATASSQIASGNADLSQRTEEQAANLQQTAASMEQLTGTVKSNADTARQASQLAGSASDVAAQGREVVGEVVQTMDDINASSHRIVDIIGVIDGIAFQTNILALNAAVEAARAGEQGRGFAVVAGEVRSLAQRSAQAAKEIKTLINDSVERVEKGSQLVGSAGRTMGDIVNQVKRVSDLIAEISASTQEQTTGIGQVGSAVQQLDQVTQQNAALVEESAAAADSLSQQAAELVRSVGVFKIAALT</sequence>
<evidence type="ECO:0000256" key="3">
    <source>
        <dbReference type="ARBA" id="ARBA00029447"/>
    </source>
</evidence>
<gene>
    <name evidence="8" type="ORF">DES47_103232</name>
</gene>
<keyword evidence="5" id="KW-0472">Membrane</keyword>
<evidence type="ECO:0000313" key="8">
    <source>
        <dbReference type="EMBL" id="TDP71252.1"/>
    </source>
</evidence>
<dbReference type="Pfam" id="PF12729">
    <property type="entry name" value="4HB_MCP_1"/>
    <property type="match status" value="1"/>
</dbReference>
<proteinExistence type="inferred from homology"/>
<dbReference type="FunFam" id="1.10.287.950:FF:000001">
    <property type="entry name" value="Methyl-accepting chemotaxis sensory transducer"/>
    <property type="match status" value="1"/>
</dbReference>
<reference evidence="8 9" key="1">
    <citation type="submission" date="2019-03" db="EMBL/GenBank/DDBJ databases">
        <title>Genomic Encyclopedia of Type Strains, Phase IV (KMG-IV): sequencing the most valuable type-strain genomes for metagenomic binning, comparative biology and taxonomic classification.</title>
        <authorList>
            <person name="Goeker M."/>
        </authorList>
    </citation>
    <scope>NUCLEOTIDE SEQUENCE [LARGE SCALE GENOMIC DNA]</scope>
    <source>
        <strain evidence="8 9">DSM 16998</strain>
    </source>
</reference>
<evidence type="ECO:0000256" key="5">
    <source>
        <dbReference type="SAM" id="Phobius"/>
    </source>
</evidence>
<name>A0A4R6QMY6_9BURK</name>
<dbReference type="InterPro" id="IPR004090">
    <property type="entry name" value="Chemotax_Me-accpt_rcpt"/>
</dbReference>
<dbReference type="Pfam" id="PF00015">
    <property type="entry name" value="MCPsignal"/>
    <property type="match status" value="1"/>
</dbReference>
<dbReference type="SMART" id="SM00304">
    <property type="entry name" value="HAMP"/>
    <property type="match status" value="1"/>
</dbReference>
<keyword evidence="4" id="KW-0807">Transducer</keyword>
<dbReference type="PROSITE" id="PS50111">
    <property type="entry name" value="CHEMOTAXIS_TRANSDUC_2"/>
    <property type="match status" value="1"/>
</dbReference>
<dbReference type="InterPro" id="IPR004089">
    <property type="entry name" value="MCPsignal_dom"/>
</dbReference>
<feature type="transmembrane region" description="Helical" evidence="5">
    <location>
        <begin position="12"/>
        <end position="31"/>
    </location>
</feature>
<organism evidence="8 9">
    <name type="scientific">Roseateles toxinivorans</name>
    <dbReference type="NCBI Taxonomy" id="270368"/>
    <lineage>
        <taxon>Bacteria</taxon>
        <taxon>Pseudomonadati</taxon>
        <taxon>Pseudomonadota</taxon>
        <taxon>Betaproteobacteria</taxon>
        <taxon>Burkholderiales</taxon>
        <taxon>Sphaerotilaceae</taxon>
        <taxon>Roseateles</taxon>
    </lineage>
</organism>
<dbReference type="Gene3D" id="1.10.287.950">
    <property type="entry name" value="Methyl-accepting chemotaxis protein"/>
    <property type="match status" value="1"/>
</dbReference>
<dbReference type="Gene3D" id="6.10.340.10">
    <property type="match status" value="1"/>
</dbReference>
<keyword evidence="5" id="KW-0812">Transmembrane</keyword>